<protein>
    <recommendedName>
        <fullName evidence="4">GDSL esterase/lipase</fullName>
    </recommendedName>
</protein>
<dbReference type="AlphaFoldDB" id="A0AAP0NAS1"/>
<reference evidence="2 3" key="1">
    <citation type="journal article" date="2024" name="Plant J.">
        <title>Genome sequences and population genomics reveal climatic adaptation and genomic divergence between two closely related sweetgum species.</title>
        <authorList>
            <person name="Xu W.Q."/>
            <person name="Ren C.Q."/>
            <person name="Zhang X.Y."/>
            <person name="Comes H.P."/>
            <person name="Liu X.H."/>
            <person name="Li Y.G."/>
            <person name="Kettle C.J."/>
            <person name="Jalonen R."/>
            <person name="Gaisberger H."/>
            <person name="Ma Y.Z."/>
            <person name="Qiu Y.X."/>
        </authorList>
    </citation>
    <scope>NUCLEOTIDE SEQUENCE [LARGE SCALE GENOMIC DNA]</scope>
    <source>
        <strain evidence="2">Hangzhou</strain>
    </source>
</reference>
<dbReference type="Pfam" id="PF00657">
    <property type="entry name" value="Lipase_GDSL"/>
    <property type="match status" value="1"/>
</dbReference>
<organism evidence="2 3">
    <name type="scientific">Liquidambar formosana</name>
    <name type="common">Formosan gum</name>
    <dbReference type="NCBI Taxonomy" id="63359"/>
    <lineage>
        <taxon>Eukaryota</taxon>
        <taxon>Viridiplantae</taxon>
        <taxon>Streptophyta</taxon>
        <taxon>Embryophyta</taxon>
        <taxon>Tracheophyta</taxon>
        <taxon>Spermatophyta</taxon>
        <taxon>Magnoliopsida</taxon>
        <taxon>eudicotyledons</taxon>
        <taxon>Gunneridae</taxon>
        <taxon>Pentapetalae</taxon>
        <taxon>Saxifragales</taxon>
        <taxon>Altingiaceae</taxon>
        <taxon>Liquidambar</taxon>
    </lineage>
</organism>
<accession>A0AAP0NAS1</accession>
<comment type="caution">
    <text evidence="2">The sequence shown here is derived from an EMBL/GenBank/DDBJ whole genome shotgun (WGS) entry which is preliminary data.</text>
</comment>
<dbReference type="InterPro" id="IPR050592">
    <property type="entry name" value="GDSL_lipolytic_enzyme"/>
</dbReference>
<dbReference type="GO" id="GO:0016788">
    <property type="term" value="F:hydrolase activity, acting on ester bonds"/>
    <property type="evidence" value="ECO:0007669"/>
    <property type="project" value="InterPro"/>
</dbReference>
<gene>
    <name evidence="2" type="ORF">L1049_010270</name>
</gene>
<dbReference type="InterPro" id="IPR001087">
    <property type="entry name" value="GDSL"/>
</dbReference>
<sequence length="170" mass="18299">MKKADLLYGVSFASAGSGYDDLTANLSVMNSLGATRLVVVGVPPLGCMPLVKTIMGENKCVGTYNKVAFSFSSKIKGKLATLKASLRMKTAFVDAYGVMESAINRPQRYGIVETSKGCCGTGTIEYGDTCRGLRTCNDPTKYVFWDAVHPTEKMYKILAEEALKSLIGNV</sequence>
<dbReference type="Gene3D" id="3.40.50.1110">
    <property type="entry name" value="SGNH hydrolase"/>
    <property type="match status" value="1"/>
</dbReference>
<dbReference type="EMBL" id="JBBPBK010000016">
    <property type="protein sequence ID" value="KAK9267834.1"/>
    <property type="molecule type" value="Genomic_DNA"/>
</dbReference>
<evidence type="ECO:0000313" key="3">
    <source>
        <dbReference type="Proteomes" id="UP001415857"/>
    </source>
</evidence>
<proteinExistence type="inferred from homology"/>
<dbReference type="PANTHER" id="PTHR45642:SF7">
    <property type="entry name" value="GDSL ESTERASE_LIPASE"/>
    <property type="match status" value="1"/>
</dbReference>
<evidence type="ECO:0000256" key="1">
    <source>
        <dbReference type="ARBA" id="ARBA00008668"/>
    </source>
</evidence>
<evidence type="ECO:0008006" key="4">
    <source>
        <dbReference type="Google" id="ProtNLM"/>
    </source>
</evidence>
<keyword evidence="3" id="KW-1185">Reference proteome</keyword>
<dbReference type="InterPro" id="IPR036514">
    <property type="entry name" value="SGNH_hydro_sf"/>
</dbReference>
<evidence type="ECO:0000313" key="2">
    <source>
        <dbReference type="EMBL" id="KAK9267834.1"/>
    </source>
</evidence>
<comment type="similarity">
    <text evidence="1">Belongs to the 'GDSL' lipolytic enzyme family.</text>
</comment>
<dbReference type="SUPFAM" id="SSF52266">
    <property type="entry name" value="SGNH hydrolase"/>
    <property type="match status" value="1"/>
</dbReference>
<name>A0AAP0NAS1_LIQFO</name>
<dbReference type="PANTHER" id="PTHR45642">
    <property type="entry name" value="GDSL ESTERASE/LIPASE EXL3"/>
    <property type="match status" value="1"/>
</dbReference>
<dbReference type="Proteomes" id="UP001415857">
    <property type="component" value="Unassembled WGS sequence"/>
</dbReference>